<dbReference type="EMBL" id="ML743551">
    <property type="protein sequence ID" value="KAE8143605.1"/>
    <property type="molecule type" value="Genomic_DNA"/>
</dbReference>
<evidence type="ECO:0000256" key="2">
    <source>
        <dbReference type="ARBA" id="ARBA00023239"/>
    </source>
</evidence>
<dbReference type="EC" id="4.2.1.10" evidence="1"/>
<gene>
    <name evidence="4" type="ORF">BDV38DRAFT_289526</name>
</gene>
<dbReference type="GeneID" id="43645468"/>
<dbReference type="PIRSF" id="PIRSF001399">
    <property type="entry name" value="DHquinase_II"/>
    <property type="match status" value="1"/>
</dbReference>
<dbReference type="GO" id="GO:0003855">
    <property type="term" value="F:3-dehydroquinate dehydratase activity"/>
    <property type="evidence" value="ECO:0007669"/>
    <property type="project" value="UniProtKB-EC"/>
</dbReference>
<dbReference type="RefSeq" id="XP_031919668.1">
    <property type="nucleotide sequence ID" value="XM_032061258.1"/>
</dbReference>
<dbReference type="GO" id="GO:0019631">
    <property type="term" value="P:quinate catabolic process"/>
    <property type="evidence" value="ECO:0007669"/>
    <property type="project" value="TreeGrafter"/>
</dbReference>
<sequence>MPSHNILLVNGPSLNLLGTLLQHGISASCFQSNSEADIRNRIHQAREDGVADIIIYPAAYTYMSVAIYDALFGVGILLREIFGHHSYLTGKASAVICGMGVYGYFAALDWWV</sequence>
<dbReference type="OrthoDB" id="8191625at2759"/>
<dbReference type="AlphaFoldDB" id="A0A5N6TB45"/>
<evidence type="ECO:0000256" key="1">
    <source>
        <dbReference type="ARBA" id="ARBA00012060"/>
    </source>
</evidence>
<evidence type="ECO:0000313" key="5">
    <source>
        <dbReference type="Proteomes" id="UP000325672"/>
    </source>
</evidence>
<keyword evidence="2" id="KW-0456">Lyase</keyword>
<keyword evidence="3" id="KW-0472">Membrane</keyword>
<accession>A0A5N6TB45</accession>
<dbReference type="Pfam" id="PF01220">
    <property type="entry name" value="DHquinase_II"/>
    <property type="match status" value="1"/>
</dbReference>
<dbReference type="PANTHER" id="PTHR21272">
    <property type="entry name" value="CATABOLIC 3-DEHYDROQUINASE"/>
    <property type="match status" value="1"/>
</dbReference>
<dbReference type="SUPFAM" id="SSF52304">
    <property type="entry name" value="Type II 3-dehydroquinate dehydratase"/>
    <property type="match status" value="1"/>
</dbReference>
<dbReference type="Gene3D" id="3.40.50.9100">
    <property type="entry name" value="Dehydroquinase, class II"/>
    <property type="match status" value="1"/>
</dbReference>
<keyword evidence="3" id="KW-0812">Transmembrane</keyword>
<dbReference type="PANTHER" id="PTHR21272:SF3">
    <property type="entry name" value="CATABOLIC 3-DEHYDROQUINASE"/>
    <property type="match status" value="1"/>
</dbReference>
<keyword evidence="5" id="KW-1185">Reference proteome</keyword>
<dbReference type="InterPro" id="IPR036441">
    <property type="entry name" value="DHquinase_II_sf"/>
</dbReference>
<evidence type="ECO:0000256" key="3">
    <source>
        <dbReference type="SAM" id="Phobius"/>
    </source>
</evidence>
<dbReference type="InterPro" id="IPR001874">
    <property type="entry name" value="DHquinase_II"/>
</dbReference>
<name>A0A5N6TB45_ASPPS</name>
<reference evidence="4 5" key="1">
    <citation type="submission" date="2019-04" db="EMBL/GenBank/DDBJ databases">
        <title>Friends and foes A comparative genomics study of 23 Aspergillus species from section Flavi.</title>
        <authorList>
            <consortium name="DOE Joint Genome Institute"/>
            <person name="Kjaerbolling I."/>
            <person name="Vesth T."/>
            <person name="Frisvad J.C."/>
            <person name="Nybo J.L."/>
            <person name="Theobald S."/>
            <person name="Kildgaard S."/>
            <person name="Isbrandt T."/>
            <person name="Kuo A."/>
            <person name="Sato A."/>
            <person name="Lyhne E.K."/>
            <person name="Kogle M.E."/>
            <person name="Wiebenga A."/>
            <person name="Kun R.S."/>
            <person name="Lubbers R.J."/>
            <person name="Makela M.R."/>
            <person name="Barry K."/>
            <person name="Chovatia M."/>
            <person name="Clum A."/>
            <person name="Daum C."/>
            <person name="Haridas S."/>
            <person name="He G."/>
            <person name="LaButti K."/>
            <person name="Lipzen A."/>
            <person name="Mondo S."/>
            <person name="Riley R."/>
            <person name="Salamov A."/>
            <person name="Simmons B.A."/>
            <person name="Magnuson J.K."/>
            <person name="Henrissat B."/>
            <person name="Mortensen U.H."/>
            <person name="Larsen T.O."/>
            <person name="Devries R.P."/>
            <person name="Grigoriev I.V."/>
            <person name="Machida M."/>
            <person name="Baker S.E."/>
            <person name="Andersen M.R."/>
        </authorList>
    </citation>
    <scope>NUCLEOTIDE SEQUENCE [LARGE SCALE GENOMIC DNA]</scope>
    <source>
        <strain evidence="4 5">CBS 117625</strain>
    </source>
</reference>
<keyword evidence="3" id="KW-1133">Transmembrane helix</keyword>
<proteinExistence type="predicted"/>
<protein>
    <recommendedName>
        <fullName evidence="1">3-dehydroquinate dehydratase</fullName>
        <ecNumber evidence="1">4.2.1.10</ecNumber>
    </recommendedName>
</protein>
<organism evidence="4 5">
    <name type="scientific">Aspergillus pseudotamarii</name>
    <dbReference type="NCBI Taxonomy" id="132259"/>
    <lineage>
        <taxon>Eukaryota</taxon>
        <taxon>Fungi</taxon>
        <taxon>Dikarya</taxon>
        <taxon>Ascomycota</taxon>
        <taxon>Pezizomycotina</taxon>
        <taxon>Eurotiomycetes</taxon>
        <taxon>Eurotiomycetidae</taxon>
        <taxon>Eurotiales</taxon>
        <taxon>Aspergillaceae</taxon>
        <taxon>Aspergillus</taxon>
        <taxon>Aspergillus subgen. Circumdati</taxon>
    </lineage>
</organism>
<feature type="transmembrane region" description="Helical" evidence="3">
    <location>
        <begin position="53"/>
        <end position="78"/>
    </location>
</feature>
<dbReference type="Proteomes" id="UP000325672">
    <property type="component" value="Unassembled WGS sequence"/>
</dbReference>
<evidence type="ECO:0000313" key="4">
    <source>
        <dbReference type="EMBL" id="KAE8143605.1"/>
    </source>
</evidence>
<feature type="transmembrane region" description="Helical" evidence="3">
    <location>
        <begin position="90"/>
        <end position="111"/>
    </location>
</feature>